<dbReference type="Pfam" id="PF08797">
    <property type="entry name" value="HIRAN"/>
    <property type="match status" value="1"/>
</dbReference>
<dbReference type="GO" id="GO:0016818">
    <property type="term" value="F:hydrolase activity, acting on acid anhydrides, in phosphorus-containing anhydrides"/>
    <property type="evidence" value="ECO:0007669"/>
    <property type="project" value="InterPro"/>
</dbReference>
<dbReference type="InterPro" id="IPR027417">
    <property type="entry name" value="P-loop_NTPase"/>
</dbReference>
<evidence type="ECO:0000313" key="11">
    <source>
        <dbReference type="Proteomes" id="UP000011116"/>
    </source>
</evidence>
<keyword evidence="7" id="KW-0067">ATP-binding</keyword>
<evidence type="ECO:0000259" key="9">
    <source>
        <dbReference type="PROSITE" id="PS51192"/>
    </source>
</evidence>
<keyword evidence="4" id="KW-0378">Hydrolase</keyword>
<evidence type="ECO:0000256" key="4">
    <source>
        <dbReference type="ARBA" id="ARBA00022801"/>
    </source>
</evidence>
<evidence type="ECO:0000256" key="8">
    <source>
        <dbReference type="ARBA" id="ARBA00023242"/>
    </source>
</evidence>
<dbReference type="InterPro" id="IPR014905">
    <property type="entry name" value="HIRAN"/>
</dbReference>
<evidence type="ECO:0000256" key="1">
    <source>
        <dbReference type="ARBA" id="ARBA00004123"/>
    </source>
</evidence>
<feature type="domain" description="Helicase ATP-binding" evidence="9">
    <location>
        <begin position="236"/>
        <end position="406"/>
    </location>
</feature>
<dbReference type="GO" id="GO:0005524">
    <property type="term" value="F:ATP binding"/>
    <property type="evidence" value="ECO:0007669"/>
    <property type="project" value="UniProtKB-KW"/>
</dbReference>
<evidence type="ECO:0000256" key="5">
    <source>
        <dbReference type="ARBA" id="ARBA00022806"/>
    </source>
</evidence>
<reference evidence="11" key="1">
    <citation type="journal article" date="2012" name="Nature">
        <title>A physical, genetic and functional sequence assembly of the barley genome.</title>
        <authorList>
            <consortium name="The International Barley Genome Sequencing Consortium"/>
            <person name="Mayer K.F."/>
            <person name="Waugh R."/>
            <person name="Brown J.W."/>
            <person name="Schulman A."/>
            <person name="Langridge P."/>
            <person name="Platzer M."/>
            <person name="Fincher G.B."/>
            <person name="Muehlbauer G.J."/>
            <person name="Sato K."/>
            <person name="Close T.J."/>
            <person name="Wise R.P."/>
            <person name="Stein N."/>
        </authorList>
    </citation>
    <scope>NUCLEOTIDE SEQUENCE [LARGE SCALE GENOMIC DNA]</scope>
    <source>
        <strain evidence="11">cv. Morex</strain>
    </source>
</reference>
<dbReference type="InterPro" id="IPR038718">
    <property type="entry name" value="SNF2-like_sf"/>
</dbReference>
<dbReference type="InterPro" id="IPR050628">
    <property type="entry name" value="SNF2_RAD54_helicase_TF"/>
</dbReference>
<dbReference type="Pfam" id="PF00176">
    <property type="entry name" value="SNF2-rel_dom"/>
    <property type="match status" value="1"/>
</dbReference>
<dbReference type="PROSITE" id="PS51192">
    <property type="entry name" value="HELICASE_ATP_BIND_1"/>
    <property type="match status" value="1"/>
</dbReference>
<dbReference type="GO" id="GO:0003676">
    <property type="term" value="F:nucleic acid binding"/>
    <property type="evidence" value="ECO:0007669"/>
    <property type="project" value="InterPro"/>
</dbReference>
<dbReference type="PANTHER" id="PTHR45626:SF17">
    <property type="entry name" value="HELICASE-LIKE TRANSCRIPTION FACTOR"/>
    <property type="match status" value="1"/>
</dbReference>
<evidence type="ECO:0000256" key="6">
    <source>
        <dbReference type="ARBA" id="ARBA00022833"/>
    </source>
</evidence>
<accession>A0A8I6Z4B2</accession>
<keyword evidence="3" id="KW-0547">Nucleotide-binding</keyword>
<keyword evidence="6" id="KW-0862">Zinc</keyword>
<dbReference type="SMART" id="SM00487">
    <property type="entry name" value="DEXDc"/>
    <property type="match status" value="1"/>
</dbReference>
<reference evidence="10" key="3">
    <citation type="submission" date="2022-01" db="UniProtKB">
        <authorList>
            <consortium name="EnsemblPlants"/>
        </authorList>
    </citation>
    <scope>IDENTIFICATION</scope>
    <source>
        <strain evidence="10">subsp. vulgare</strain>
    </source>
</reference>
<organism evidence="10 11">
    <name type="scientific">Hordeum vulgare subsp. vulgare</name>
    <name type="common">Domesticated barley</name>
    <dbReference type="NCBI Taxonomy" id="112509"/>
    <lineage>
        <taxon>Eukaryota</taxon>
        <taxon>Viridiplantae</taxon>
        <taxon>Streptophyta</taxon>
        <taxon>Embryophyta</taxon>
        <taxon>Tracheophyta</taxon>
        <taxon>Spermatophyta</taxon>
        <taxon>Magnoliopsida</taxon>
        <taxon>Liliopsida</taxon>
        <taxon>Poales</taxon>
        <taxon>Poaceae</taxon>
        <taxon>BOP clade</taxon>
        <taxon>Pooideae</taxon>
        <taxon>Triticodae</taxon>
        <taxon>Triticeae</taxon>
        <taxon>Hordeinae</taxon>
        <taxon>Hordeum</taxon>
    </lineage>
</organism>
<dbReference type="GO" id="GO:0008270">
    <property type="term" value="F:zinc ion binding"/>
    <property type="evidence" value="ECO:0007669"/>
    <property type="project" value="InterPro"/>
</dbReference>
<dbReference type="SUPFAM" id="SSF52540">
    <property type="entry name" value="P-loop containing nucleoside triphosphate hydrolases"/>
    <property type="match status" value="1"/>
</dbReference>
<evidence type="ECO:0000256" key="7">
    <source>
        <dbReference type="ARBA" id="ARBA00022840"/>
    </source>
</evidence>
<keyword evidence="2" id="KW-0479">Metal-binding</keyword>
<dbReference type="Gene3D" id="3.40.50.10810">
    <property type="entry name" value="Tandem AAA-ATPase domain"/>
    <property type="match status" value="1"/>
</dbReference>
<keyword evidence="5" id="KW-0347">Helicase</keyword>
<dbReference type="SMART" id="SM00910">
    <property type="entry name" value="HIRAN"/>
    <property type="match status" value="1"/>
</dbReference>
<keyword evidence="11" id="KW-1185">Reference proteome</keyword>
<dbReference type="Gramene" id="HORVU.MOREX.r3.7HG0715910.1">
    <property type="protein sequence ID" value="HORVU.MOREX.r3.7HG0715910.1.CDS1"/>
    <property type="gene ID" value="HORVU.MOREX.r3.7HG0715910"/>
</dbReference>
<dbReference type="AlphaFoldDB" id="A0A8I6Z4B2"/>
<name>A0A8I6Z4B2_HORVV</name>
<dbReference type="SMR" id="A0A8I6Z4B2"/>
<dbReference type="EnsemblPlants" id="HORVU.MOREX.r3.7HG0715910.1">
    <property type="protein sequence ID" value="HORVU.MOREX.r3.7HG0715910.1.CDS1"/>
    <property type="gene ID" value="HORVU.MOREX.r3.7HG0715910"/>
</dbReference>
<sequence>MAACSSSRGGDGDDENEPYLVGFVVAKIVGLKYYTSTLSGGERPSLVRELLNRFDSNAIAVHNSRGRHVRHIEGRTAKVLAPLLDSHLVANTLVVVPDGRSTKAGTSFYKLPCQIHLFARPAAADIVREAIDGSGLVLIDPDHIEFSLSGSAFVQEQAMKSGRDVDKLFARVGKEGGSRIEPMEPPEDVVVSDLFEHQKAALGWLVHREESCDLPPFWKEDKAGGYENVLTSQNTKQRPQPLRGGIFADDMGLGKTLTLLSLIARSKARNVGGGKAKGSKRRKIDDVEVGSMTTLVVCPPSVFSSWVTQLEEHTNAGSLKVYMYHGQRTKDKEVLLKYDIVITTYSVLGTEFDQEGSPVNDIEWFRVILDEALIIKNSAALQTRAVTALKALGSHRDANSEQLIGFVPAYGIFEV</sequence>
<dbReference type="InterPro" id="IPR000330">
    <property type="entry name" value="SNF2_N"/>
</dbReference>
<dbReference type="Proteomes" id="UP000011116">
    <property type="component" value="Chromosome 7H"/>
</dbReference>
<protein>
    <recommendedName>
        <fullName evidence="9">Helicase ATP-binding domain-containing protein</fullName>
    </recommendedName>
</protein>
<dbReference type="Gene3D" id="3.30.70.2330">
    <property type="match status" value="1"/>
</dbReference>
<dbReference type="GO" id="GO:0004386">
    <property type="term" value="F:helicase activity"/>
    <property type="evidence" value="ECO:0007669"/>
    <property type="project" value="UniProtKB-KW"/>
</dbReference>
<dbReference type="InterPro" id="IPR014001">
    <property type="entry name" value="Helicase_ATP-bd"/>
</dbReference>
<proteinExistence type="predicted"/>
<evidence type="ECO:0000313" key="10">
    <source>
        <dbReference type="EnsemblPlants" id="HORVU.MOREX.r3.7HG0715910.1.CDS1"/>
    </source>
</evidence>
<reference evidence="10" key="2">
    <citation type="submission" date="2020-10" db="EMBL/GenBank/DDBJ databases">
        <authorList>
            <person name="Scholz U."/>
            <person name="Mascher M."/>
            <person name="Fiebig A."/>
        </authorList>
    </citation>
    <scope>NUCLEOTIDE SEQUENCE [LARGE SCALE GENOMIC DNA]</scope>
    <source>
        <strain evidence="10">cv. Morex</strain>
    </source>
</reference>
<keyword evidence="8" id="KW-0539">Nucleus</keyword>
<evidence type="ECO:0000256" key="3">
    <source>
        <dbReference type="ARBA" id="ARBA00022741"/>
    </source>
</evidence>
<dbReference type="GO" id="GO:0005634">
    <property type="term" value="C:nucleus"/>
    <property type="evidence" value="ECO:0007669"/>
    <property type="project" value="UniProtKB-SubCell"/>
</dbReference>
<evidence type="ECO:0000256" key="2">
    <source>
        <dbReference type="ARBA" id="ARBA00022723"/>
    </source>
</evidence>
<dbReference type="PANTHER" id="PTHR45626">
    <property type="entry name" value="TRANSCRIPTION TERMINATION FACTOR 2-RELATED"/>
    <property type="match status" value="1"/>
</dbReference>
<comment type="subcellular location">
    <subcellularLocation>
        <location evidence="1">Nucleus</location>
    </subcellularLocation>
</comment>